<evidence type="ECO:0000313" key="2">
    <source>
        <dbReference type="EMBL" id="VVN83766.1"/>
    </source>
</evidence>
<feature type="domain" description="Bacteriophage tail tape measure C-terminal" evidence="1">
    <location>
        <begin position="597"/>
        <end position="682"/>
    </location>
</feature>
<dbReference type="OrthoDB" id="6174294at2"/>
<organism evidence="2 3">
    <name type="scientific">Pseudomonas fluorescens</name>
    <dbReference type="NCBI Taxonomy" id="294"/>
    <lineage>
        <taxon>Bacteria</taxon>
        <taxon>Pseudomonadati</taxon>
        <taxon>Pseudomonadota</taxon>
        <taxon>Gammaproteobacteria</taxon>
        <taxon>Pseudomonadales</taxon>
        <taxon>Pseudomonadaceae</taxon>
        <taxon>Pseudomonas</taxon>
    </lineage>
</organism>
<dbReference type="NCBIfam" id="TIGR01541">
    <property type="entry name" value="tape_meas_lam_C"/>
    <property type="match status" value="1"/>
</dbReference>
<accession>A0A5E7AXC3</accession>
<dbReference type="InterPro" id="IPR006431">
    <property type="entry name" value="Phage_tape_meas_C"/>
</dbReference>
<evidence type="ECO:0000259" key="1">
    <source>
        <dbReference type="Pfam" id="PF09718"/>
    </source>
</evidence>
<name>A0A5E7AXC3_PSEFL</name>
<proteinExistence type="predicted"/>
<reference evidence="2 3" key="1">
    <citation type="submission" date="2019-09" db="EMBL/GenBank/DDBJ databases">
        <authorList>
            <person name="Chandra G."/>
            <person name="Truman W A."/>
        </authorList>
    </citation>
    <scope>NUCLEOTIDE SEQUENCE [LARGE SCALE GENOMIC DNA]</scope>
    <source>
        <strain evidence="2">PS704</strain>
    </source>
</reference>
<dbReference type="Proteomes" id="UP000326557">
    <property type="component" value="Unassembled WGS sequence"/>
</dbReference>
<dbReference type="RefSeq" id="WP_150637289.1">
    <property type="nucleotide sequence ID" value="NZ_CABVHP010000003.1"/>
</dbReference>
<dbReference type="EMBL" id="CABVHP010000003">
    <property type="protein sequence ID" value="VVN83766.1"/>
    <property type="molecule type" value="Genomic_DNA"/>
</dbReference>
<sequence length="855" mass="89841">MASRSLGTLTLDLIAKIGAFTGPLDKASQEAKKRNAEIAKSFDSLAKGVGTAIGGIPAVLTALVVHSAGVAKEISNQASLAGLGTTEFQKYAAAAKTVGVEQDKLSDIFKDTNDKMGDFASTGAGELKDFFENIAPKVGLTAESFKKLNSKDALALYVTSLEKANVSQQEMTFYMEAIANDSTALVPLLRNGGRAFDDLGQAALDAGVVMDETTIAAAKQFGVELQGLGQYLTSAKTMLAAEFLPVLAQFSKDINQSAKDAGGLSGVVGDLGEKLVTTTAFIASAGDGVVRVFDVVANTLVGMFATAVGHTNNLVSQANSALGALSFGETSKEFKATAEQYSNDAQIQFSIAAQAAESINESLTKPLAGDRFKEYVAEAKKAAAEVARTTVSITPGKGSGADPAALERAKKAAQQAEATAKKINDTFKSSETDLERQIALINTSADAQKKATEIDKLRFEISSGKLVGINAIQQQRLEGLAAELDALQKIKLANEDAAKLTTFGDTLSDSNQTVKQGFDIELAGAGSGDKLKERLQADLAIQQDYNKQAADLQKQLNGGDISQELYDKETEMLSEALAERMVIQQDYYNQQDEAQNNWLDGVSSAWENYRDTAIDYQQQAADFTASTLDTLTNSVGDGIASMILESESLGDAFVNVASTMSKSVINALSQMAAQWLVYQAVQLVAGKTTQVSAATTLAANAQATSLQAGLAAFASTAAIPIVGPLAAPAAMAAAMAVTTPLAAAVGMTAMAGMAHDGIDAVPETGTWLLQKGERVTTAETSAKLDRTLSEIQKNKGSGNSAPIINMYEDSSRAGQSESRQENGQWFIDLWIARLHEDGDVMDALTSTTGISRVGR</sequence>
<protein>
    <recommendedName>
        <fullName evidence="1">Bacteriophage tail tape measure C-terminal domain-containing protein</fullName>
    </recommendedName>
</protein>
<evidence type="ECO:0000313" key="3">
    <source>
        <dbReference type="Proteomes" id="UP000326557"/>
    </source>
</evidence>
<dbReference type="AlphaFoldDB" id="A0A5E7AXC3"/>
<dbReference type="Pfam" id="PF09718">
    <property type="entry name" value="Tape_meas_lam_C"/>
    <property type="match status" value="1"/>
</dbReference>
<gene>
    <name evidence="2" type="ORF">PS704_01305</name>
</gene>